<evidence type="ECO:0008006" key="3">
    <source>
        <dbReference type="Google" id="ProtNLM"/>
    </source>
</evidence>
<organism evidence="1 2">
    <name type="scientific">Massilia rubra</name>
    <dbReference type="NCBI Taxonomy" id="2607910"/>
    <lineage>
        <taxon>Bacteria</taxon>
        <taxon>Pseudomonadati</taxon>
        <taxon>Pseudomonadota</taxon>
        <taxon>Betaproteobacteria</taxon>
        <taxon>Burkholderiales</taxon>
        <taxon>Oxalobacteraceae</taxon>
        <taxon>Telluria group</taxon>
        <taxon>Massilia</taxon>
    </lineage>
</organism>
<keyword evidence="2" id="KW-1185">Reference proteome</keyword>
<sequence>MMLKTDRRYAHPVDSAAMNRATNAGNSALVVDSGMSFSAASKLRGKMPRRWDWHITKGKMMYSSGWVRKASIALACGISCAFASGADARTAANVAGKCIMESEHAAAVTLSKQADKLIDDGNYVTAITLLDRGIGIVGNAYHSQDVIDDTGMKLTLSHIEERKGSLSSAANLRSRVLSSRLELYGQRLECTKKK</sequence>
<dbReference type="EMBL" id="VUYU01000012">
    <property type="protein sequence ID" value="NHZ35635.1"/>
    <property type="molecule type" value="Genomic_DNA"/>
</dbReference>
<evidence type="ECO:0000313" key="2">
    <source>
        <dbReference type="Proteomes" id="UP000785613"/>
    </source>
</evidence>
<accession>A0ABX0LRY8</accession>
<dbReference type="RefSeq" id="WP_167227022.1">
    <property type="nucleotide sequence ID" value="NZ_VUYU01000012.1"/>
</dbReference>
<gene>
    <name evidence="1" type="ORF">F0185_18900</name>
</gene>
<comment type="caution">
    <text evidence="1">The sequence shown here is derived from an EMBL/GenBank/DDBJ whole genome shotgun (WGS) entry which is preliminary data.</text>
</comment>
<protein>
    <recommendedName>
        <fullName evidence="3">ESPR domain-containing protein</fullName>
    </recommendedName>
</protein>
<dbReference type="Proteomes" id="UP000785613">
    <property type="component" value="Unassembled WGS sequence"/>
</dbReference>
<reference evidence="1 2" key="1">
    <citation type="submission" date="2019-09" db="EMBL/GenBank/DDBJ databases">
        <title>Taxonomy of Antarctic Massilia spp.: description of Massilia rubra sp. nov., Massilia aquatica sp. nov., Massilia mucilaginosa sp. nov., Massilia frigida sp. nov. isolated from streams, lakes and regoliths.</title>
        <authorList>
            <person name="Holochova P."/>
            <person name="Sedlacek I."/>
            <person name="Kralova S."/>
            <person name="Maslanova I."/>
            <person name="Busse H.-J."/>
            <person name="Stankova E."/>
            <person name="Vrbovska V."/>
            <person name="Kovarovic V."/>
            <person name="Bartak M."/>
            <person name="Svec P."/>
            <person name="Pantucek R."/>
        </authorList>
    </citation>
    <scope>NUCLEOTIDE SEQUENCE [LARGE SCALE GENOMIC DNA]</scope>
    <source>
        <strain evidence="1 2">CCM 8692</strain>
    </source>
</reference>
<proteinExistence type="predicted"/>
<evidence type="ECO:0000313" key="1">
    <source>
        <dbReference type="EMBL" id="NHZ35635.1"/>
    </source>
</evidence>
<name>A0ABX0LRY8_9BURK</name>